<accession>A0A839Q1H6</accession>
<comment type="caution">
    <text evidence="1">The sequence shown here is derived from an EMBL/GenBank/DDBJ whole genome shotgun (WGS) entry which is preliminary data.</text>
</comment>
<name>A0A839Q1H6_9MICO</name>
<proteinExistence type="predicted"/>
<dbReference type="Proteomes" id="UP000590811">
    <property type="component" value="Unassembled WGS sequence"/>
</dbReference>
<dbReference type="EMBL" id="JACHVT010000008">
    <property type="protein sequence ID" value="MBB2988116.1"/>
    <property type="molecule type" value="Genomic_DNA"/>
</dbReference>
<reference evidence="1 2" key="1">
    <citation type="submission" date="2020-08" db="EMBL/GenBank/DDBJ databases">
        <title>Genomic Encyclopedia of Type Strains, Phase IV (KMG-V): Genome sequencing to study the core and pangenomes of soil and plant-associated prokaryotes.</title>
        <authorList>
            <person name="Whitman W."/>
        </authorList>
    </citation>
    <scope>NUCLEOTIDE SEQUENCE [LARGE SCALE GENOMIC DNA]</scope>
    <source>
        <strain evidence="1 2">B3ACCR2</strain>
    </source>
</reference>
<evidence type="ECO:0000313" key="1">
    <source>
        <dbReference type="EMBL" id="MBB2988116.1"/>
    </source>
</evidence>
<sequence length="275" mass="30368">MTAQPQPIHPQAARRITVTPATLTLPDGSSLTINDHVPTTPTDRRDAALHAQLYFYGGHIDTPTGPLGGYLGESGHLDGPRAASSLSRWVINQRRITPTGMALLTSPHPAYTTSAFRKLVEARTLMNLSARNLWLLNTHTNAGLATAHLTRAHVKHAHAIATTLADHIHTEIFNSHHNGHPSPAANNREHAVRVVLHADRALDTYEVMRALRAAGITTNARTWTFTIRRDLVRREAETRSIPRVFSTTHRGRRLYWNPQTLSKNAAIAGYDLAHP</sequence>
<dbReference type="AlphaFoldDB" id="A0A839Q1H6"/>
<evidence type="ECO:0000313" key="2">
    <source>
        <dbReference type="Proteomes" id="UP000590811"/>
    </source>
</evidence>
<protein>
    <submittedName>
        <fullName evidence="1">Uncharacterized protein</fullName>
    </submittedName>
</protein>
<dbReference type="RefSeq" id="WP_184511143.1">
    <property type="nucleotide sequence ID" value="NZ_JACHVT010000008.1"/>
</dbReference>
<gene>
    <name evidence="1" type="ORF">FHW14_003305</name>
</gene>
<organism evidence="1 2">
    <name type="scientific">Terracoccus luteus</name>
    <dbReference type="NCBI Taxonomy" id="53356"/>
    <lineage>
        <taxon>Bacteria</taxon>
        <taxon>Bacillati</taxon>
        <taxon>Actinomycetota</taxon>
        <taxon>Actinomycetes</taxon>
        <taxon>Micrococcales</taxon>
        <taxon>Intrasporangiaceae</taxon>
        <taxon>Terracoccus</taxon>
    </lineage>
</organism>